<keyword evidence="1" id="KW-0472">Membrane</keyword>
<evidence type="ECO:0000313" key="2">
    <source>
        <dbReference type="EMBL" id="CUM62437.1"/>
    </source>
</evidence>
<proteinExistence type="predicted"/>
<protein>
    <submittedName>
        <fullName evidence="2">Uncharacterized protein</fullName>
    </submittedName>
</protein>
<keyword evidence="1" id="KW-0812">Transmembrane</keyword>
<name>A0A1J1JN18_PLAAG</name>
<evidence type="ECO:0000256" key="1">
    <source>
        <dbReference type="SAM" id="Phobius"/>
    </source>
</evidence>
<accession>A0A1J1JN18</accession>
<reference evidence="2" key="1">
    <citation type="submission" date="2015-09" db="EMBL/GenBank/DDBJ databases">
        <authorList>
            <person name="Jackson K.R."/>
            <person name="Lunt B.L."/>
            <person name="Fisher J.N.B."/>
            <person name="Gardner A.V."/>
            <person name="Bailey M.E."/>
            <person name="Deus L.M."/>
            <person name="Earl A.S."/>
            <person name="Gibby P.D."/>
            <person name="Hartmann K.A."/>
            <person name="Liu J.E."/>
            <person name="Manci A.M."/>
            <person name="Nielsen D.A."/>
            <person name="Solomon M.B."/>
            <person name="Breakwell D.P."/>
            <person name="Burnett S.H."/>
            <person name="Grose J.H."/>
        </authorList>
    </citation>
    <scope>NUCLEOTIDE SEQUENCE</scope>
    <source>
        <strain evidence="2">7805</strain>
    </source>
</reference>
<dbReference type="AlphaFoldDB" id="A0A1J1JN18"/>
<keyword evidence="1" id="KW-1133">Transmembrane helix</keyword>
<gene>
    <name evidence="2" type="ORF">PLAM_mp0142</name>
</gene>
<organism evidence="2">
    <name type="scientific">Planktothrix agardhii</name>
    <name type="common">Oscillatoria agardhii</name>
    <dbReference type="NCBI Taxonomy" id="1160"/>
    <lineage>
        <taxon>Bacteria</taxon>
        <taxon>Bacillati</taxon>
        <taxon>Cyanobacteriota</taxon>
        <taxon>Cyanophyceae</taxon>
        <taxon>Oscillatoriophycideae</taxon>
        <taxon>Oscillatoriales</taxon>
        <taxon>Microcoleaceae</taxon>
        <taxon>Planktothrix</taxon>
    </lineage>
</organism>
<sequence>MTISDLSFFYHKSLHSLYCLVFSLVCRPVSLIIEAILQTVKNDMRSTSLPQMTSEHPLRGKVIHYDDPYEPVAAKDWEALTINN</sequence>
<dbReference type="EMBL" id="LO018305">
    <property type="protein sequence ID" value="CUM62437.1"/>
    <property type="molecule type" value="Genomic_DNA"/>
</dbReference>
<feature type="transmembrane region" description="Helical" evidence="1">
    <location>
        <begin position="15"/>
        <end position="37"/>
    </location>
</feature>